<keyword evidence="2" id="KW-0238">DNA-binding</keyword>
<dbReference type="GO" id="GO:0003677">
    <property type="term" value="F:DNA binding"/>
    <property type="evidence" value="ECO:0007669"/>
    <property type="project" value="UniProtKB-KW"/>
</dbReference>
<dbReference type="InterPro" id="IPR001845">
    <property type="entry name" value="HTH_ArsR_DNA-bd_dom"/>
</dbReference>
<evidence type="ECO:0000256" key="1">
    <source>
        <dbReference type="ARBA" id="ARBA00023015"/>
    </source>
</evidence>
<comment type="caution">
    <text evidence="5">The sequence shown here is derived from an EMBL/GenBank/DDBJ whole genome shotgun (WGS) entry which is preliminary data.</text>
</comment>
<name>A0A2T2WE19_9FIRM</name>
<keyword evidence="3" id="KW-0804">Transcription</keyword>
<dbReference type="GO" id="GO:0003700">
    <property type="term" value="F:DNA-binding transcription factor activity"/>
    <property type="evidence" value="ECO:0007669"/>
    <property type="project" value="InterPro"/>
</dbReference>
<organism evidence="5 6">
    <name type="scientific">Sulfobacillus acidophilus</name>
    <dbReference type="NCBI Taxonomy" id="53633"/>
    <lineage>
        <taxon>Bacteria</taxon>
        <taxon>Bacillati</taxon>
        <taxon>Bacillota</taxon>
        <taxon>Clostridia</taxon>
        <taxon>Eubacteriales</taxon>
        <taxon>Clostridiales Family XVII. Incertae Sedis</taxon>
        <taxon>Sulfobacillus</taxon>
    </lineage>
</organism>
<dbReference type="InterPro" id="IPR036388">
    <property type="entry name" value="WH-like_DNA-bd_sf"/>
</dbReference>
<evidence type="ECO:0000313" key="5">
    <source>
        <dbReference type="EMBL" id="PSR20470.1"/>
    </source>
</evidence>
<dbReference type="InterPro" id="IPR011991">
    <property type="entry name" value="ArsR-like_HTH"/>
</dbReference>
<dbReference type="EMBL" id="PXYV01000061">
    <property type="protein sequence ID" value="PSR20470.1"/>
    <property type="molecule type" value="Genomic_DNA"/>
</dbReference>
<dbReference type="SMART" id="SM00418">
    <property type="entry name" value="HTH_ARSR"/>
    <property type="match status" value="1"/>
</dbReference>
<sequence length="65" mass="7447">MIHVNAEWVERFRVLGDATRLRILGLLGVRDACVCELVELLPVSQPAVSQHLRRLRQAALWRSID</sequence>
<dbReference type="Proteomes" id="UP000241848">
    <property type="component" value="Unassembled WGS sequence"/>
</dbReference>
<dbReference type="InterPro" id="IPR051081">
    <property type="entry name" value="HTH_MetalResp_TranReg"/>
</dbReference>
<keyword evidence="1" id="KW-0805">Transcription regulation</keyword>
<dbReference type="PANTHER" id="PTHR33154">
    <property type="entry name" value="TRANSCRIPTIONAL REGULATOR, ARSR FAMILY"/>
    <property type="match status" value="1"/>
</dbReference>
<evidence type="ECO:0000313" key="6">
    <source>
        <dbReference type="Proteomes" id="UP000241848"/>
    </source>
</evidence>
<dbReference type="PROSITE" id="PS50987">
    <property type="entry name" value="HTH_ARSR_2"/>
    <property type="match status" value="1"/>
</dbReference>
<evidence type="ECO:0000256" key="3">
    <source>
        <dbReference type="ARBA" id="ARBA00023163"/>
    </source>
</evidence>
<dbReference type="PRINTS" id="PR00778">
    <property type="entry name" value="HTHARSR"/>
</dbReference>
<protein>
    <recommendedName>
        <fullName evidence="4">HTH arsR-type domain-containing protein</fullName>
    </recommendedName>
</protein>
<evidence type="ECO:0000259" key="4">
    <source>
        <dbReference type="PROSITE" id="PS50987"/>
    </source>
</evidence>
<dbReference type="AlphaFoldDB" id="A0A2T2WE19"/>
<dbReference type="NCBIfam" id="NF033788">
    <property type="entry name" value="HTH_metalloreg"/>
    <property type="match status" value="1"/>
</dbReference>
<proteinExistence type="predicted"/>
<dbReference type="InterPro" id="IPR036390">
    <property type="entry name" value="WH_DNA-bd_sf"/>
</dbReference>
<evidence type="ECO:0000256" key="2">
    <source>
        <dbReference type="ARBA" id="ARBA00023125"/>
    </source>
</evidence>
<gene>
    <name evidence="5" type="ORF">C7B45_14725</name>
</gene>
<dbReference type="PANTHER" id="PTHR33154:SF33">
    <property type="entry name" value="TRANSCRIPTIONAL REPRESSOR SDPR"/>
    <property type="match status" value="1"/>
</dbReference>
<dbReference type="Pfam" id="PF01022">
    <property type="entry name" value="HTH_5"/>
    <property type="match status" value="1"/>
</dbReference>
<accession>A0A2T2WE19</accession>
<dbReference type="CDD" id="cd00090">
    <property type="entry name" value="HTH_ARSR"/>
    <property type="match status" value="1"/>
</dbReference>
<dbReference type="SUPFAM" id="SSF46785">
    <property type="entry name" value="Winged helix' DNA-binding domain"/>
    <property type="match status" value="1"/>
</dbReference>
<dbReference type="Gene3D" id="1.10.10.10">
    <property type="entry name" value="Winged helix-like DNA-binding domain superfamily/Winged helix DNA-binding domain"/>
    <property type="match status" value="1"/>
</dbReference>
<feature type="domain" description="HTH arsR-type" evidence="4">
    <location>
        <begin position="1"/>
        <end position="65"/>
    </location>
</feature>
<reference evidence="5 6" key="1">
    <citation type="journal article" date="2014" name="BMC Genomics">
        <title>Comparison of environmental and isolate Sulfobacillus genomes reveals diverse carbon, sulfur, nitrogen, and hydrogen metabolisms.</title>
        <authorList>
            <person name="Justice N.B."/>
            <person name="Norman A."/>
            <person name="Brown C.T."/>
            <person name="Singh A."/>
            <person name="Thomas B.C."/>
            <person name="Banfield J.F."/>
        </authorList>
    </citation>
    <scope>NUCLEOTIDE SEQUENCE [LARGE SCALE GENOMIC DNA]</scope>
    <source>
        <strain evidence="5">AMDSBA3</strain>
    </source>
</reference>